<accession>A0A078KT39</accession>
<proteinExistence type="inferred from homology"/>
<dbReference type="RefSeq" id="WP_043874124.1">
    <property type="nucleotide sequence ID" value="NZ_CCVW01000002.1"/>
</dbReference>
<evidence type="ECO:0000256" key="5">
    <source>
        <dbReference type="PROSITE-ProRule" id="PRU01240"/>
    </source>
</evidence>
<dbReference type="eggNOG" id="COG1404">
    <property type="taxonomic scope" value="Bacteria"/>
</dbReference>
<keyword evidence="3 5" id="KW-0378">Hydrolase</keyword>
<dbReference type="STRING" id="1034943.BN59_01904"/>
<evidence type="ECO:0000256" key="1">
    <source>
        <dbReference type="ARBA" id="ARBA00011073"/>
    </source>
</evidence>
<feature type="domain" description="Peptidase S8/S53" evidence="7">
    <location>
        <begin position="151"/>
        <end position="471"/>
    </location>
</feature>
<dbReference type="PANTHER" id="PTHR43806">
    <property type="entry name" value="PEPTIDASE S8"/>
    <property type="match status" value="1"/>
</dbReference>
<dbReference type="PROSITE" id="PS51892">
    <property type="entry name" value="SUBTILASE"/>
    <property type="match status" value="1"/>
</dbReference>
<comment type="similarity">
    <text evidence="1 5">Belongs to the peptidase S8 family.</text>
</comment>
<evidence type="ECO:0000256" key="2">
    <source>
        <dbReference type="ARBA" id="ARBA00022670"/>
    </source>
</evidence>
<dbReference type="InterPro" id="IPR023827">
    <property type="entry name" value="Peptidase_S8_Asp-AS"/>
</dbReference>
<evidence type="ECO:0000256" key="3">
    <source>
        <dbReference type="ARBA" id="ARBA00022801"/>
    </source>
</evidence>
<reference evidence="8 9" key="1">
    <citation type="submission" date="2014-06" db="EMBL/GenBank/DDBJ databases">
        <authorList>
            <person name="Urmite Genomes Urmite Genomes"/>
        </authorList>
    </citation>
    <scope>NUCLEOTIDE SEQUENCE [LARGE SCALE GENOMIC DNA]</scope>
</reference>
<dbReference type="SUPFAM" id="SSF52743">
    <property type="entry name" value="Subtilisin-like"/>
    <property type="match status" value="1"/>
</dbReference>
<dbReference type="PROSITE" id="PS00136">
    <property type="entry name" value="SUBTILASE_ASP"/>
    <property type="match status" value="1"/>
</dbReference>
<dbReference type="InterPro" id="IPR015500">
    <property type="entry name" value="Peptidase_S8_subtilisin-rel"/>
</dbReference>
<dbReference type="Proteomes" id="UP000044071">
    <property type="component" value="Unassembled WGS sequence"/>
</dbReference>
<sequence length="606" mass="66495">MLEFLFFPPTMKKLSLSILLIAFATVTFGKALVDGNVVNTIQQSKRMQKSLPLSLIVFLHSNSEKKGFLKDLDKIPDITFQEIGNMPAIAVVIAKDLSLLETLADHPAVAQITVNNAGTKELDITTQALKLTPSVFYPNVSNWWAQGYTGQKGVIGVIDDGIAAEHPNLTNKRIIIRKEDGSLYNRFLNGVRTAHGTGVACIYTSSDPFYKGIAYGATTIVSGLSGEETANVQDIMMTMATLDWMLTRAEVKPTIINYSIGNGSLACKNCPEWSGLAKVIDYIVNHDKILWVKSAGNNGYIEATQTAPFASTLTVPGDNYNALTIANMDTVNTENFINYKTANRDKHRIHATSSRGPTPYGRRKPDLSAPGYNTRTCAPDPQVYGFNYSTSMDYHEGFRLMGGTSSAAPHVGASALLIQDAGIKNPIAVKALLINSADAWTDNSETEAASQATSNHYQVMGSEWNRTYGWGYIDMQKAFEQRNDIIESTLTVAHPIQEYEAVLEVGDKVTVVHERRVGYFKDSSEWKLSHISLELIDYDSQKVIARDDSPIDTVHQVANCSRQPGERNCSSTTKTIHALVRVKLLSPNIDGSVQEPFALVLKQGKA</sequence>
<dbReference type="InterPro" id="IPR050131">
    <property type="entry name" value="Peptidase_S8_subtilisin-like"/>
</dbReference>
<feature type="active site" description="Charge relay system" evidence="5">
    <location>
        <position position="159"/>
    </location>
</feature>
<dbReference type="Gene3D" id="3.40.50.200">
    <property type="entry name" value="Peptidase S8/S53 domain"/>
    <property type="match status" value="1"/>
</dbReference>
<dbReference type="EMBL" id="CCSB01000002">
    <property type="protein sequence ID" value="CDZ77620.1"/>
    <property type="molecule type" value="Genomic_DNA"/>
</dbReference>
<feature type="active site" description="Charge relay system" evidence="5">
    <location>
        <position position="195"/>
    </location>
</feature>
<feature type="active site" description="Charge relay system" evidence="5">
    <location>
        <position position="405"/>
    </location>
</feature>
<evidence type="ECO:0000313" key="9">
    <source>
        <dbReference type="Proteomes" id="UP000044071"/>
    </source>
</evidence>
<gene>
    <name evidence="8" type="primary">aprX</name>
    <name evidence="8" type="ORF">BN59_01904</name>
</gene>
<evidence type="ECO:0000259" key="7">
    <source>
        <dbReference type="Pfam" id="PF00082"/>
    </source>
</evidence>
<dbReference type="PRINTS" id="PR00723">
    <property type="entry name" value="SUBTILISIN"/>
</dbReference>
<name>A0A078KT39_9GAMM</name>
<keyword evidence="2 5" id="KW-0645">Protease</keyword>
<dbReference type="GO" id="GO:0004252">
    <property type="term" value="F:serine-type endopeptidase activity"/>
    <property type="evidence" value="ECO:0007669"/>
    <property type="project" value="UniProtKB-UniRule"/>
</dbReference>
<evidence type="ECO:0000313" key="8">
    <source>
        <dbReference type="EMBL" id="CDZ77620.1"/>
    </source>
</evidence>
<dbReference type="Pfam" id="PF00082">
    <property type="entry name" value="Peptidase_S8"/>
    <property type="match status" value="1"/>
</dbReference>
<evidence type="ECO:0000256" key="4">
    <source>
        <dbReference type="ARBA" id="ARBA00022825"/>
    </source>
</evidence>
<feature type="region of interest" description="Disordered" evidence="6">
    <location>
        <begin position="348"/>
        <end position="373"/>
    </location>
</feature>
<keyword evidence="4 5" id="KW-0720">Serine protease</keyword>
<protein>
    <submittedName>
        <fullName evidence="8">Serine protease AprX</fullName>
    </submittedName>
</protein>
<dbReference type="InterPro" id="IPR036852">
    <property type="entry name" value="Peptidase_S8/S53_dom_sf"/>
</dbReference>
<keyword evidence="9" id="KW-1185">Reference proteome</keyword>
<organism evidence="8 9">
    <name type="scientific">Legionella massiliensis</name>
    <dbReference type="NCBI Taxonomy" id="1034943"/>
    <lineage>
        <taxon>Bacteria</taxon>
        <taxon>Pseudomonadati</taxon>
        <taxon>Pseudomonadota</taxon>
        <taxon>Gammaproteobacteria</taxon>
        <taxon>Legionellales</taxon>
        <taxon>Legionellaceae</taxon>
        <taxon>Legionella</taxon>
    </lineage>
</organism>
<dbReference type="InterPro" id="IPR000209">
    <property type="entry name" value="Peptidase_S8/S53_dom"/>
</dbReference>
<dbReference type="AlphaFoldDB" id="A0A078KT39"/>
<evidence type="ECO:0000256" key="6">
    <source>
        <dbReference type="SAM" id="MobiDB-lite"/>
    </source>
</evidence>
<dbReference type="GO" id="GO:0006508">
    <property type="term" value="P:proteolysis"/>
    <property type="evidence" value="ECO:0007669"/>
    <property type="project" value="UniProtKB-KW"/>
</dbReference>
<dbReference type="PANTHER" id="PTHR43806:SF11">
    <property type="entry name" value="CEREVISIN-RELATED"/>
    <property type="match status" value="1"/>
</dbReference>